<feature type="non-terminal residue" evidence="6">
    <location>
        <position position="1"/>
    </location>
</feature>
<dbReference type="InterPro" id="IPR009003">
    <property type="entry name" value="Peptidase_S1_PA"/>
</dbReference>
<evidence type="ECO:0000256" key="3">
    <source>
        <dbReference type="ARBA" id="ARBA00022825"/>
    </source>
</evidence>
<dbReference type="GO" id="GO:0007340">
    <property type="term" value="P:acrosome reaction"/>
    <property type="evidence" value="ECO:0007669"/>
    <property type="project" value="TreeGrafter"/>
</dbReference>
<dbReference type="Pfam" id="PF00089">
    <property type="entry name" value="Trypsin"/>
    <property type="match status" value="1"/>
</dbReference>
<dbReference type="Gene3D" id="2.40.10.10">
    <property type="entry name" value="Trypsin-like serine proteases"/>
    <property type="match status" value="2"/>
</dbReference>
<evidence type="ECO:0000259" key="5">
    <source>
        <dbReference type="PROSITE" id="PS50240"/>
    </source>
</evidence>
<feature type="non-terminal residue" evidence="6">
    <location>
        <position position="186"/>
    </location>
</feature>
<dbReference type="SUPFAM" id="SSF50494">
    <property type="entry name" value="Trypsin-like serine proteases"/>
    <property type="match status" value="1"/>
</dbReference>
<sequence>QPGAWPWIVSIQDPGKIGTGHICGGWLISPEWVLTAAHCFIKVRRSLGSCHCFLAASSLIFLQPKAPWGMRNIKQLLVHEHYSNIMEMNDIALLELDQPVQCGYNVQLACVPDASLRVSELTTCYISGWGSTTARCEFPKSICVLSEAKVCLIDVNLCKSSGWYRGTICSHNLCAGYLQGSTDTCQ</sequence>
<evidence type="ECO:0000313" key="7">
    <source>
        <dbReference type="Proteomes" id="UP000053620"/>
    </source>
</evidence>
<dbReference type="CDD" id="cd00190">
    <property type="entry name" value="Tryp_SPc"/>
    <property type="match status" value="1"/>
</dbReference>
<dbReference type="FunFam" id="2.40.10.10:FF:000060">
    <property type="entry name" value="Acrosin"/>
    <property type="match status" value="1"/>
</dbReference>
<dbReference type="PANTHER" id="PTHR24252:SF8">
    <property type="entry name" value="ACROSIN"/>
    <property type="match status" value="1"/>
</dbReference>
<name>A0A094K1F1_ANTCR</name>
<dbReference type="EMBL" id="KL337485">
    <property type="protein sequence ID" value="KFZ50809.1"/>
    <property type="molecule type" value="Genomic_DNA"/>
</dbReference>
<gene>
    <name evidence="6" type="ORF">N321_05013</name>
</gene>
<keyword evidence="4" id="KW-1015">Disulfide bond</keyword>
<organism evidence="6 7">
    <name type="scientific">Antrostomus carolinensis</name>
    <name type="common">Chuck-will's-widow</name>
    <name type="synonym">Caprimulgus carolinensis</name>
    <dbReference type="NCBI Taxonomy" id="279965"/>
    <lineage>
        <taxon>Eukaryota</taxon>
        <taxon>Metazoa</taxon>
        <taxon>Chordata</taxon>
        <taxon>Craniata</taxon>
        <taxon>Vertebrata</taxon>
        <taxon>Euteleostomi</taxon>
        <taxon>Archelosauria</taxon>
        <taxon>Archosauria</taxon>
        <taxon>Dinosauria</taxon>
        <taxon>Saurischia</taxon>
        <taxon>Theropoda</taxon>
        <taxon>Coelurosauria</taxon>
        <taxon>Aves</taxon>
        <taxon>Neognathae</taxon>
        <taxon>Neoaves</taxon>
        <taxon>Strisores</taxon>
        <taxon>Caprimulgiformes</taxon>
        <taxon>Caprimulgidae</taxon>
        <taxon>Antrostomus</taxon>
    </lineage>
</organism>
<protein>
    <submittedName>
        <fullName evidence="6">Acrosin</fullName>
    </submittedName>
</protein>
<dbReference type="PANTHER" id="PTHR24252">
    <property type="entry name" value="ACROSIN-RELATED"/>
    <property type="match status" value="1"/>
</dbReference>
<reference evidence="6 7" key="1">
    <citation type="submission" date="2014-04" db="EMBL/GenBank/DDBJ databases">
        <title>Genome evolution of avian class.</title>
        <authorList>
            <person name="Zhang G."/>
            <person name="Li C."/>
        </authorList>
    </citation>
    <scope>NUCLEOTIDE SEQUENCE [LARGE SCALE GENOMIC DNA]</scope>
    <source>
        <strain evidence="6">BGI_N321</strain>
    </source>
</reference>
<evidence type="ECO:0000313" key="6">
    <source>
        <dbReference type="EMBL" id="KFZ50809.1"/>
    </source>
</evidence>
<dbReference type="InterPro" id="IPR001254">
    <property type="entry name" value="Trypsin_dom"/>
</dbReference>
<dbReference type="InterPro" id="IPR018114">
    <property type="entry name" value="TRYPSIN_HIS"/>
</dbReference>
<dbReference type="PROSITE" id="PS50240">
    <property type="entry name" value="TRYPSIN_DOM"/>
    <property type="match status" value="1"/>
</dbReference>
<evidence type="ECO:0000256" key="1">
    <source>
        <dbReference type="ARBA" id="ARBA00022670"/>
    </source>
</evidence>
<dbReference type="GO" id="GO:0004252">
    <property type="term" value="F:serine-type endopeptidase activity"/>
    <property type="evidence" value="ECO:0007669"/>
    <property type="project" value="InterPro"/>
</dbReference>
<keyword evidence="1" id="KW-0645">Protease</keyword>
<keyword evidence="2" id="KW-0378">Hydrolase</keyword>
<evidence type="ECO:0000256" key="2">
    <source>
        <dbReference type="ARBA" id="ARBA00022801"/>
    </source>
</evidence>
<keyword evidence="7" id="KW-1185">Reference proteome</keyword>
<dbReference type="SMART" id="SM00020">
    <property type="entry name" value="Tryp_SPc"/>
    <property type="match status" value="1"/>
</dbReference>
<accession>A0A094K1F1</accession>
<dbReference type="InterPro" id="IPR001314">
    <property type="entry name" value="Peptidase_S1A"/>
</dbReference>
<dbReference type="Proteomes" id="UP000053620">
    <property type="component" value="Unassembled WGS sequence"/>
</dbReference>
<proteinExistence type="predicted"/>
<dbReference type="GO" id="GO:0006508">
    <property type="term" value="P:proteolysis"/>
    <property type="evidence" value="ECO:0007669"/>
    <property type="project" value="UniProtKB-KW"/>
</dbReference>
<dbReference type="InterPro" id="IPR043504">
    <property type="entry name" value="Peptidase_S1_PA_chymotrypsin"/>
</dbReference>
<evidence type="ECO:0000256" key="4">
    <source>
        <dbReference type="ARBA" id="ARBA00023157"/>
    </source>
</evidence>
<dbReference type="AlphaFoldDB" id="A0A094K1F1"/>
<feature type="domain" description="Peptidase S1" evidence="5">
    <location>
        <begin position="1"/>
        <end position="186"/>
    </location>
</feature>
<dbReference type="PRINTS" id="PR00722">
    <property type="entry name" value="CHYMOTRYPSIN"/>
</dbReference>
<keyword evidence="3" id="KW-0720">Serine protease</keyword>
<dbReference type="PROSITE" id="PS00134">
    <property type="entry name" value="TRYPSIN_HIS"/>
    <property type="match status" value="1"/>
</dbReference>